<keyword evidence="5 9" id="KW-0498">Mitosis</keyword>
<comment type="subunit">
    <text evidence="9">Component of the RZZ complex.</text>
</comment>
<evidence type="ECO:0000256" key="6">
    <source>
        <dbReference type="ARBA" id="ARBA00022838"/>
    </source>
</evidence>
<evidence type="ECO:0000256" key="4">
    <source>
        <dbReference type="ARBA" id="ARBA00022618"/>
    </source>
</evidence>
<dbReference type="GO" id="GO:0051301">
    <property type="term" value="P:cell division"/>
    <property type="evidence" value="ECO:0007669"/>
    <property type="project" value="UniProtKB-UniRule"/>
</dbReference>
<dbReference type="EMBL" id="OV725081">
    <property type="protein sequence ID" value="CAH1403179.1"/>
    <property type="molecule type" value="Genomic_DNA"/>
</dbReference>
<keyword evidence="3 9" id="KW-0158">Chromosome</keyword>
<name>A0A9P0MSB7_NEZVI</name>
<evidence type="ECO:0000256" key="9">
    <source>
        <dbReference type="RuleBase" id="RU369076"/>
    </source>
</evidence>
<accession>A0A9P0MSB7</accession>
<dbReference type="GO" id="GO:0007094">
    <property type="term" value="P:mitotic spindle assembly checkpoint signaling"/>
    <property type="evidence" value="ECO:0007669"/>
    <property type="project" value="UniProtKB-UniRule"/>
</dbReference>
<protein>
    <recommendedName>
        <fullName evidence="9">Protein zwilch</fullName>
    </recommendedName>
</protein>
<dbReference type="Proteomes" id="UP001152798">
    <property type="component" value="Chromosome 5"/>
</dbReference>
<organism evidence="10 11">
    <name type="scientific">Nezara viridula</name>
    <name type="common">Southern green stink bug</name>
    <name type="synonym">Cimex viridulus</name>
    <dbReference type="NCBI Taxonomy" id="85310"/>
    <lineage>
        <taxon>Eukaryota</taxon>
        <taxon>Metazoa</taxon>
        <taxon>Ecdysozoa</taxon>
        <taxon>Arthropoda</taxon>
        <taxon>Hexapoda</taxon>
        <taxon>Insecta</taxon>
        <taxon>Pterygota</taxon>
        <taxon>Neoptera</taxon>
        <taxon>Paraneoptera</taxon>
        <taxon>Hemiptera</taxon>
        <taxon>Heteroptera</taxon>
        <taxon>Panheteroptera</taxon>
        <taxon>Pentatomomorpha</taxon>
        <taxon>Pentatomoidea</taxon>
        <taxon>Pentatomidae</taxon>
        <taxon>Pentatominae</taxon>
        <taxon>Nezara</taxon>
    </lineage>
</organism>
<evidence type="ECO:0000313" key="11">
    <source>
        <dbReference type="Proteomes" id="UP001152798"/>
    </source>
</evidence>
<evidence type="ECO:0000313" key="10">
    <source>
        <dbReference type="EMBL" id="CAH1403179.1"/>
    </source>
</evidence>
<comment type="similarity">
    <text evidence="2 9">Belongs to the ZWILCH family.</text>
</comment>
<dbReference type="GO" id="GO:1990423">
    <property type="term" value="C:RZZ complex"/>
    <property type="evidence" value="ECO:0007669"/>
    <property type="project" value="UniProtKB-UniRule"/>
</dbReference>
<keyword evidence="8 9" id="KW-0137">Centromere</keyword>
<comment type="subcellular location">
    <subcellularLocation>
        <location evidence="1 9">Chromosome</location>
        <location evidence="1 9">Centromere</location>
        <location evidence="1 9">Kinetochore</location>
    </subcellularLocation>
</comment>
<dbReference type="OrthoDB" id="5556307at2759"/>
<keyword evidence="4 9" id="KW-0132">Cell division</keyword>
<proteinExistence type="inferred from homology"/>
<keyword evidence="7 9" id="KW-0131">Cell cycle</keyword>
<evidence type="ECO:0000256" key="2">
    <source>
        <dbReference type="ARBA" id="ARBA00009062"/>
    </source>
</evidence>
<sequence>MVMEIDLVSTIKEVIGDSAVKVSIRKVPSYITCFVPEDRDVVLIHRMCSKVKEVQQLHERYGSDISDADITGQPLEAPYSDIDNDTLGLFNTFDDVFIERNEEDDHLPLPLCDARSILSHCRLNVNSPLPIWILTDGSDLKKTVLLSSESDGEFISRSWAWDHGCSSDITLDSLLAKHVQFSNKPLHQATCHVKCSFDVCKVLTEDSSSIQSSTTLHASWTKLSLEPPLLHRSTEIKLHTRVRIGHGRKGLLFIWRQISLLNEYIDLLSKLASDNLYAVPVLNLPSSKSVLDCLGTAADVSTLHSRIHKILKEPIKGFNSVNCDKKLEQVIEQYSLKDKPGTDLTDRLWLLFIECSTYQELSGCIKELFIELNKKNGPVPFLNSSNISRLGSVLQREGGIHDPLECLVEIGLEKLKKEMLLIFSKAQIAAGYNLNVPNLPNFSEVSSSDWLPFTKKWHTWLCQVHCAVEILCNIQEALALPNNGMFSIAANILKVYTGKESPVQNYSGIIENPVMEINTIIPVKSVEKDVTNKSPEEWVLTLTTSTDIQKFQSVFYRTMKNPFPCLESDLIDDDCDTTSTTFSRWFEFHSISEMFCV</sequence>
<dbReference type="Gene3D" id="1.10.287.1880">
    <property type="match status" value="1"/>
</dbReference>
<gene>
    <name evidence="10" type="ORF">NEZAVI_LOCUS11830</name>
</gene>
<keyword evidence="6 9" id="KW-0995">Kinetochore</keyword>
<comment type="function">
    <text evidence="9">Essential component of the mitotic checkpoint, which prevents cells from prematurely exiting mitosis. Required for the assembly of the dynein-dynactin and MAD1-MAD2 complexes onto kinetochores. Its function related to the spindle assembly machinery is proposed to depend on its association in the mitotic RZZ complex.</text>
</comment>
<dbReference type="PANTHER" id="PTHR15995:SF1">
    <property type="entry name" value="PROTEIN ZWILCH HOMOLOG"/>
    <property type="match status" value="1"/>
</dbReference>
<dbReference type="InterPro" id="IPR018630">
    <property type="entry name" value="Zwilch"/>
</dbReference>
<evidence type="ECO:0000256" key="3">
    <source>
        <dbReference type="ARBA" id="ARBA00022454"/>
    </source>
</evidence>
<keyword evidence="11" id="KW-1185">Reference proteome</keyword>
<dbReference type="GO" id="GO:0034501">
    <property type="term" value="P:protein localization to kinetochore"/>
    <property type="evidence" value="ECO:0007669"/>
    <property type="project" value="UniProtKB-UniRule"/>
</dbReference>
<dbReference type="Pfam" id="PF09817">
    <property type="entry name" value="Zwilch"/>
    <property type="match status" value="1"/>
</dbReference>
<dbReference type="Gene3D" id="1.20.58.730">
    <property type="match status" value="1"/>
</dbReference>
<dbReference type="PANTHER" id="PTHR15995">
    <property type="entry name" value="PROTEIN ZWILCH HOMOLOG"/>
    <property type="match status" value="1"/>
</dbReference>
<evidence type="ECO:0000256" key="1">
    <source>
        <dbReference type="ARBA" id="ARBA00004629"/>
    </source>
</evidence>
<evidence type="ECO:0000256" key="5">
    <source>
        <dbReference type="ARBA" id="ARBA00022776"/>
    </source>
</evidence>
<dbReference type="AlphaFoldDB" id="A0A9P0MSB7"/>
<reference evidence="10" key="1">
    <citation type="submission" date="2022-01" db="EMBL/GenBank/DDBJ databases">
        <authorList>
            <person name="King R."/>
        </authorList>
    </citation>
    <scope>NUCLEOTIDE SEQUENCE</scope>
</reference>
<evidence type="ECO:0000256" key="7">
    <source>
        <dbReference type="ARBA" id="ARBA00023306"/>
    </source>
</evidence>
<evidence type="ECO:0000256" key="8">
    <source>
        <dbReference type="ARBA" id="ARBA00023328"/>
    </source>
</evidence>